<dbReference type="Gene3D" id="3.90.1300.10">
    <property type="entry name" value="Amidase signature (AS) domain"/>
    <property type="match status" value="1"/>
</dbReference>
<accession>A0ABX6EXM8</accession>
<name>A0ABX6EXM8_KLUMA</name>
<dbReference type="PANTHER" id="PTHR46072">
    <property type="entry name" value="AMIDASE-RELATED-RELATED"/>
    <property type="match status" value="1"/>
</dbReference>
<dbReference type="EMBL" id="CP015055">
    <property type="protein sequence ID" value="QGN15008.1"/>
    <property type="molecule type" value="Genomic_DNA"/>
</dbReference>
<dbReference type="InterPro" id="IPR036928">
    <property type="entry name" value="AS_sf"/>
</dbReference>
<sequence length="557" mass="61872">MTKGSYLEISVNKRQERDSKLFPEWLIPEDKLPGADVKNVLAWPVTSGFLSLEEIEITESSARFILESIKNRKWTAYQVALAFCHRASIAHQLVNCLSEVFFAEGLAQAKELDAYYEETGELKGPMHGLPISLKDNLNVIGQQTTLGFAGFCNNPEKFTYDSSLVSILRRMGAVFCFKTNVPTAMMMPETINHVFGETSNPFNRNLTCGGSSGGESALGALLGNCYLGIGSDIGGSLRIPASMQNLFTLRPTFGRFPTFGARSGLPGLESVNSVNGPISTNLDNLEFYCKTVVNEGKPWMHDPKCYEIPWKEVTLPKKLTFAVMKDDGYVKPYPGVVRGLESVISKLEKEGHEVIEWNPLNHDRLNEILLQMFVSDGGIHCKEYAGLTDEPFFPYMEPYGTVKEMGVSELWDLQSERTMLCKQYLEAWNATASKTKSGEPIDAILLPVTPYSGAKKGTFRYCGYTSVFNALDWPAGVVPVTTADKTVDSKPDCYVPRNEMDKTTFDEFDPDMVDGGPVSIQVVCKKAQDEKVVSLMRHISEIIGTINYWTTKSALKD</sequence>
<evidence type="ECO:0000256" key="1">
    <source>
        <dbReference type="ARBA" id="ARBA00009199"/>
    </source>
</evidence>
<evidence type="ECO:0000259" key="3">
    <source>
        <dbReference type="Pfam" id="PF01425"/>
    </source>
</evidence>
<evidence type="ECO:0000313" key="4">
    <source>
        <dbReference type="EMBL" id="QGN15008.1"/>
    </source>
</evidence>
<dbReference type="Pfam" id="PF01425">
    <property type="entry name" value="Amidase"/>
    <property type="match status" value="1"/>
</dbReference>
<dbReference type="Proteomes" id="UP000422736">
    <property type="component" value="Chromosome 2"/>
</dbReference>
<dbReference type="SUPFAM" id="SSF75304">
    <property type="entry name" value="Amidase signature (AS) enzymes"/>
    <property type="match status" value="1"/>
</dbReference>
<organism evidence="4 5">
    <name type="scientific">Kluyveromyces marxianus</name>
    <name type="common">Yeast</name>
    <name type="synonym">Candida kefyr</name>
    <dbReference type="NCBI Taxonomy" id="4911"/>
    <lineage>
        <taxon>Eukaryota</taxon>
        <taxon>Fungi</taxon>
        <taxon>Dikarya</taxon>
        <taxon>Ascomycota</taxon>
        <taxon>Saccharomycotina</taxon>
        <taxon>Saccharomycetes</taxon>
        <taxon>Saccharomycetales</taxon>
        <taxon>Saccharomycetaceae</taxon>
        <taxon>Kluyveromyces</taxon>
    </lineage>
</organism>
<protein>
    <submittedName>
        <fullName evidence="4">Acetamidase</fullName>
    </submittedName>
</protein>
<proteinExistence type="inferred from homology"/>
<keyword evidence="5" id="KW-1185">Reference proteome</keyword>
<reference evidence="4 5" key="1">
    <citation type="submission" date="2016-03" db="EMBL/GenBank/DDBJ databases">
        <title>How can Kluyveromyces marxianus grow so fast - potential evolutionary course in Saccharomyces Complex revealed by comparative genomics.</title>
        <authorList>
            <person name="Mo W."/>
            <person name="Lu W."/>
            <person name="Yang X."/>
            <person name="Qi J."/>
            <person name="Lv H."/>
        </authorList>
    </citation>
    <scope>NUCLEOTIDE SEQUENCE [LARGE SCALE GENOMIC DNA]</scope>
    <source>
        <strain evidence="4 5">FIM1</strain>
    </source>
</reference>
<feature type="domain" description="Amidase" evidence="3">
    <location>
        <begin position="79"/>
        <end position="532"/>
    </location>
</feature>
<evidence type="ECO:0000313" key="5">
    <source>
        <dbReference type="Proteomes" id="UP000422736"/>
    </source>
</evidence>
<keyword evidence="2" id="KW-0378">Hydrolase</keyword>
<dbReference type="PANTHER" id="PTHR46072:SF11">
    <property type="entry name" value="AMIDASE-RELATED"/>
    <property type="match status" value="1"/>
</dbReference>
<gene>
    <name evidence="4" type="primary">amdS</name>
    <name evidence="4" type="ORF">FIM1_1689</name>
</gene>
<comment type="similarity">
    <text evidence="1">Belongs to the amidase family.</text>
</comment>
<dbReference type="PIRSF" id="PIRSF001221">
    <property type="entry name" value="Amidase_fungi"/>
    <property type="match status" value="1"/>
</dbReference>
<dbReference type="InterPro" id="IPR023631">
    <property type="entry name" value="Amidase_dom"/>
</dbReference>
<evidence type="ECO:0000256" key="2">
    <source>
        <dbReference type="ARBA" id="ARBA00022801"/>
    </source>
</evidence>